<dbReference type="InterPro" id="IPR027417">
    <property type="entry name" value="P-loop_NTPase"/>
</dbReference>
<evidence type="ECO:0000256" key="7">
    <source>
        <dbReference type="SAM" id="MobiDB-lite"/>
    </source>
</evidence>
<sequence>MTLALARAVARLLVLLWPLYALLATRWLGDALWFSAASTNAVLAAFWQTAPGFGRALGPLVTLALAVILCRTAVTGRTVVTLASLTLAGSVLWSLGAEIARLQPYLGVSSLRDIVFAFDRGPILAALAAAFAIHAANRILDGRSVWIGPLVKRSSSGTHGQADWLGMDQASDLLGSGDIILGEAYSVDGTKLGATRFDPSDRSTWGEGGQHPLLRTDGLLDSGHVLACIGSGGGKTASLVIPTAASWQAGLVVLDIKGEVHDRVARLRASRGRRVVRLSPGDASSASFNALDWIDPSTDRALIDIRRVVSWLMGETPTEKASSNQYFRDTSAALIAAVLADVIFDETLADEDRTLTTVRRFLTLPRPLLLDHLADIHAKGPTYGFGFPAQIAGNLKGITEKQFDGFYGQAGTATAWLSVPSLAAIVSAGTPTTFRTRALRSGKLDVFLCIDLGTLNDFPELARLVIGSLLNELYLAKGQVAGRTLFLVDEAARLGYMRMLEEARDAGRGFKINLMLMFQTLGQMDVYGKSGVRQWMDVAAIKVFSSIGDPDSAEAISRQCGEFTALSHGTSTSSGSSHRRDELFGSASRSAGSSTGEVARRLIRPEEILTLRGDEQLILVKGQKPIRCGKAFWFRRPGMKATLDTSSFERGRT</sequence>
<evidence type="ECO:0000256" key="1">
    <source>
        <dbReference type="ARBA" id="ARBA00004651"/>
    </source>
</evidence>
<keyword evidence="4 8" id="KW-0812">Transmembrane</keyword>
<comment type="caution">
    <text evidence="9">The sequence shown here is derived from an EMBL/GenBank/DDBJ whole genome shotgun (WGS) entry which is preliminary data.</text>
</comment>
<accession>A0A7W6H8C9</accession>
<dbReference type="GO" id="GO:0005886">
    <property type="term" value="C:plasma membrane"/>
    <property type="evidence" value="ECO:0007669"/>
    <property type="project" value="UniProtKB-SubCell"/>
</dbReference>
<dbReference type="AlphaFoldDB" id="A0A7W6H8C9"/>
<comment type="subcellular location">
    <subcellularLocation>
        <location evidence="1">Cell membrane</location>
        <topology evidence="1">Multi-pass membrane protein</topology>
    </subcellularLocation>
</comment>
<evidence type="ECO:0000256" key="2">
    <source>
        <dbReference type="ARBA" id="ARBA00008806"/>
    </source>
</evidence>
<evidence type="ECO:0000256" key="5">
    <source>
        <dbReference type="ARBA" id="ARBA00022989"/>
    </source>
</evidence>
<feature type="compositionally biased region" description="Low complexity" evidence="7">
    <location>
        <begin position="585"/>
        <end position="594"/>
    </location>
</feature>
<feature type="transmembrane region" description="Helical" evidence="8">
    <location>
        <begin position="80"/>
        <end position="100"/>
    </location>
</feature>
<proteinExistence type="inferred from homology"/>
<name>A0A7W6H8C9_9HYPH</name>
<organism evidence="9 10">
    <name type="scientific">Aureimonas pseudogalii</name>
    <dbReference type="NCBI Taxonomy" id="1744844"/>
    <lineage>
        <taxon>Bacteria</taxon>
        <taxon>Pseudomonadati</taxon>
        <taxon>Pseudomonadota</taxon>
        <taxon>Alphaproteobacteria</taxon>
        <taxon>Hyphomicrobiales</taxon>
        <taxon>Aurantimonadaceae</taxon>
        <taxon>Aureimonas</taxon>
    </lineage>
</organism>
<keyword evidence="10" id="KW-1185">Reference proteome</keyword>
<dbReference type="Pfam" id="PF02534">
    <property type="entry name" value="T4SS-DNA_transf"/>
    <property type="match status" value="1"/>
</dbReference>
<dbReference type="Gene3D" id="3.40.50.300">
    <property type="entry name" value="P-loop containing nucleotide triphosphate hydrolases"/>
    <property type="match status" value="1"/>
</dbReference>
<dbReference type="PANTHER" id="PTHR37937">
    <property type="entry name" value="CONJUGATIVE TRANSFER: DNA TRANSPORT"/>
    <property type="match status" value="1"/>
</dbReference>
<keyword evidence="5 8" id="KW-1133">Transmembrane helix</keyword>
<dbReference type="InterPro" id="IPR003688">
    <property type="entry name" value="TraG/VirD4"/>
</dbReference>
<evidence type="ECO:0000313" key="9">
    <source>
        <dbReference type="EMBL" id="MBB4000490.1"/>
    </source>
</evidence>
<evidence type="ECO:0000256" key="8">
    <source>
        <dbReference type="SAM" id="Phobius"/>
    </source>
</evidence>
<dbReference type="Proteomes" id="UP000542776">
    <property type="component" value="Unassembled WGS sequence"/>
</dbReference>
<dbReference type="EMBL" id="JACIEK010000021">
    <property type="protein sequence ID" value="MBB4000490.1"/>
    <property type="molecule type" value="Genomic_DNA"/>
</dbReference>
<feature type="compositionally biased region" description="Low complexity" evidence="7">
    <location>
        <begin position="567"/>
        <end position="576"/>
    </location>
</feature>
<dbReference type="NCBIfam" id="NF010394">
    <property type="entry name" value="PRK13822.1"/>
    <property type="match status" value="1"/>
</dbReference>
<evidence type="ECO:0000256" key="6">
    <source>
        <dbReference type="ARBA" id="ARBA00023136"/>
    </source>
</evidence>
<comment type="similarity">
    <text evidence="2">Belongs to the VirD4/TraG family.</text>
</comment>
<protein>
    <submittedName>
        <fullName evidence="9">Type IV secretion system protein VirD4</fullName>
    </submittedName>
</protein>
<dbReference type="PANTHER" id="PTHR37937:SF1">
    <property type="entry name" value="CONJUGATIVE TRANSFER: DNA TRANSPORT"/>
    <property type="match status" value="1"/>
</dbReference>
<dbReference type="InterPro" id="IPR051539">
    <property type="entry name" value="T4SS-coupling_protein"/>
</dbReference>
<dbReference type="SUPFAM" id="SSF52540">
    <property type="entry name" value="P-loop containing nucleoside triphosphate hydrolases"/>
    <property type="match status" value="1"/>
</dbReference>
<keyword evidence="3" id="KW-1003">Cell membrane</keyword>
<reference evidence="9 10" key="1">
    <citation type="submission" date="2020-08" db="EMBL/GenBank/DDBJ databases">
        <title>Genomic Encyclopedia of Type Strains, Phase IV (KMG-IV): sequencing the most valuable type-strain genomes for metagenomic binning, comparative biology and taxonomic classification.</title>
        <authorList>
            <person name="Goeker M."/>
        </authorList>
    </citation>
    <scope>NUCLEOTIDE SEQUENCE [LARGE SCALE GENOMIC DNA]</scope>
    <source>
        <strain evidence="9 10">DSM 102238</strain>
    </source>
</reference>
<dbReference type="CDD" id="cd01127">
    <property type="entry name" value="TrwB_TraG_TraD_VirD4"/>
    <property type="match status" value="1"/>
</dbReference>
<keyword evidence="6 8" id="KW-0472">Membrane</keyword>
<evidence type="ECO:0000256" key="4">
    <source>
        <dbReference type="ARBA" id="ARBA00022692"/>
    </source>
</evidence>
<dbReference type="RefSeq" id="WP_183202342.1">
    <property type="nucleotide sequence ID" value="NZ_JACIEK010000021.1"/>
</dbReference>
<evidence type="ECO:0000313" key="10">
    <source>
        <dbReference type="Proteomes" id="UP000542776"/>
    </source>
</evidence>
<feature type="transmembrane region" description="Helical" evidence="8">
    <location>
        <begin position="56"/>
        <end position="74"/>
    </location>
</feature>
<evidence type="ECO:0000256" key="3">
    <source>
        <dbReference type="ARBA" id="ARBA00022475"/>
    </source>
</evidence>
<gene>
    <name evidence="9" type="ORF">GGR04_004368</name>
</gene>
<feature type="region of interest" description="Disordered" evidence="7">
    <location>
        <begin position="567"/>
        <end position="597"/>
    </location>
</feature>